<feature type="signal peptide" evidence="3">
    <location>
        <begin position="1"/>
        <end position="28"/>
    </location>
</feature>
<feature type="region of interest" description="Disordered" evidence="2">
    <location>
        <begin position="320"/>
        <end position="345"/>
    </location>
</feature>
<dbReference type="PANTHER" id="PTHR33376:SF15">
    <property type="entry name" value="BLL6794 PROTEIN"/>
    <property type="match status" value="1"/>
</dbReference>
<comment type="caution">
    <text evidence="4">The sequence shown here is derived from an EMBL/GenBank/DDBJ whole genome shotgun (WGS) entry which is preliminary data.</text>
</comment>
<dbReference type="Pfam" id="PF03480">
    <property type="entry name" value="DctP"/>
    <property type="match status" value="1"/>
</dbReference>
<feature type="chain" id="PRO_5045926812" evidence="3">
    <location>
        <begin position="29"/>
        <end position="345"/>
    </location>
</feature>
<evidence type="ECO:0000313" key="5">
    <source>
        <dbReference type="Proteomes" id="UP001595528"/>
    </source>
</evidence>
<dbReference type="EMBL" id="JBHRTR010000025">
    <property type="protein sequence ID" value="MFC3227785.1"/>
    <property type="molecule type" value="Genomic_DNA"/>
</dbReference>
<feature type="compositionally biased region" description="Basic and acidic residues" evidence="2">
    <location>
        <begin position="320"/>
        <end position="339"/>
    </location>
</feature>
<organism evidence="4 5">
    <name type="scientific">Marinibaculum pumilum</name>
    <dbReference type="NCBI Taxonomy" id="1766165"/>
    <lineage>
        <taxon>Bacteria</taxon>
        <taxon>Pseudomonadati</taxon>
        <taxon>Pseudomonadota</taxon>
        <taxon>Alphaproteobacteria</taxon>
        <taxon>Rhodospirillales</taxon>
        <taxon>Rhodospirillaceae</taxon>
        <taxon>Marinibaculum</taxon>
    </lineage>
</organism>
<dbReference type="RefSeq" id="WP_379900255.1">
    <property type="nucleotide sequence ID" value="NZ_JBHRTR010000025.1"/>
</dbReference>
<evidence type="ECO:0000256" key="2">
    <source>
        <dbReference type="SAM" id="MobiDB-lite"/>
    </source>
</evidence>
<name>A0ABV7KZF8_9PROT</name>
<dbReference type="PANTHER" id="PTHR33376">
    <property type="match status" value="1"/>
</dbReference>
<evidence type="ECO:0000313" key="4">
    <source>
        <dbReference type="EMBL" id="MFC3227785.1"/>
    </source>
</evidence>
<dbReference type="InterPro" id="IPR018389">
    <property type="entry name" value="DctP_fam"/>
</dbReference>
<accession>A0ABV7KZF8</accession>
<protein>
    <submittedName>
        <fullName evidence="4">TRAP transporter substrate-binding protein DctP</fullName>
    </submittedName>
</protein>
<dbReference type="NCBIfam" id="NF037995">
    <property type="entry name" value="TRAP_S1"/>
    <property type="match status" value="1"/>
</dbReference>
<keyword evidence="5" id="KW-1185">Reference proteome</keyword>
<keyword evidence="1 3" id="KW-0732">Signal</keyword>
<proteinExistence type="predicted"/>
<dbReference type="CDD" id="cd13601">
    <property type="entry name" value="PBP2_TRAP_DctP1_3_4_like"/>
    <property type="match status" value="1"/>
</dbReference>
<sequence length="345" mass="37032">MGNNITGRLGLAMAAAGVAGLLAGSVQADGMELKLADRLPQDHYIARYATNYWIEEVEKATDGAVTIKRYPSQQLGKSKDMLTLTEAGVVDMGEYVPGYLGDKMPLSSVAELPGMVPSACAASLAYQELAAPGGFLDENELKPLGIRLLYVVGLPPYQLFTSKTVEGLDSLSGLKIRSTGAAMDSGLRQLDIVPIRMSAAELTESYSRGTVDGTAFPAASIFSYDLQKQTKFATKDLSFGSSMTFYGISQKVWDKLSPEVQKAMVEAGKKTTLRACELIDKDDAAALERLQSDGATLVTFDAANRKAFMERLEPVAEEWAKGVDQKGRPGSEALEKFRSAVDANS</sequence>
<reference evidence="5" key="1">
    <citation type="journal article" date="2019" name="Int. J. Syst. Evol. Microbiol.">
        <title>The Global Catalogue of Microorganisms (GCM) 10K type strain sequencing project: providing services to taxonomists for standard genome sequencing and annotation.</title>
        <authorList>
            <consortium name="The Broad Institute Genomics Platform"/>
            <consortium name="The Broad Institute Genome Sequencing Center for Infectious Disease"/>
            <person name="Wu L."/>
            <person name="Ma J."/>
        </authorList>
    </citation>
    <scope>NUCLEOTIDE SEQUENCE [LARGE SCALE GENOMIC DNA]</scope>
    <source>
        <strain evidence="5">KCTC 42964</strain>
    </source>
</reference>
<evidence type="ECO:0000256" key="1">
    <source>
        <dbReference type="ARBA" id="ARBA00022729"/>
    </source>
</evidence>
<gene>
    <name evidence="4" type="primary">dctP</name>
    <name evidence="4" type="ORF">ACFOGJ_11115</name>
</gene>
<dbReference type="Gene3D" id="3.40.190.170">
    <property type="entry name" value="Bacterial extracellular solute-binding protein, family 7"/>
    <property type="match status" value="1"/>
</dbReference>
<dbReference type="InterPro" id="IPR038404">
    <property type="entry name" value="TRAP_DctP_sf"/>
</dbReference>
<evidence type="ECO:0000256" key="3">
    <source>
        <dbReference type="SAM" id="SignalP"/>
    </source>
</evidence>
<dbReference type="Proteomes" id="UP001595528">
    <property type="component" value="Unassembled WGS sequence"/>
</dbReference>